<proteinExistence type="predicted"/>
<protein>
    <submittedName>
        <fullName evidence="2">Uncharacterized protein</fullName>
    </submittedName>
</protein>
<dbReference type="Proteomes" id="UP000276215">
    <property type="component" value="Unassembled WGS sequence"/>
</dbReference>
<feature type="signal peptide" evidence="1">
    <location>
        <begin position="1"/>
        <end position="19"/>
    </location>
</feature>
<evidence type="ECO:0000313" key="2">
    <source>
        <dbReference type="EMBL" id="RPB04850.1"/>
    </source>
</evidence>
<accession>A0A3N4K2P7</accession>
<dbReference type="AlphaFoldDB" id="A0A3N4K2P7"/>
<gene>
    <name evidence="2" type="ORF">L873DRAFT_1175919</name>
</gene>
<sequence>MSALLFLLFFTSRQPSASSQEVSTLLEQAHFRESTRMLALRQAVEAGLEFTAKSRTCFLTGHFLPPNLRAHQMDFPSFKWYCLAKKHHPGPQLQPPLQKGGEYDPPGGGRRIHNLILTLTVS</sequence>
<evidence type="ECO:0000313" key="3">
    <source>
        <dbReference type="Proteomes" id="UP000276215"/>
    </source>
</evidence>
<name>A0A3N4K2P7_9PEZI</name>
<reference evidence="2 3" key="1">
    <citation type="journal article" date="2018" name="Nat. Ecol. Evol.">
        <title>Pezizomycetes genomes reveal the molecular basis of ectomycorrhizal truffle lifestyle.</title>
        <authorList>
            <person name="Murat C."/>
            <person name="Payen T."/>
            <person name="Noel B."/>
            <person name="Kuo A."/>
            <person name="Morin E."/>
            <person name="Chen J."/>
            <person name="Kohler A."/>
            <person name="Krizsan K."/>
            <person name="Balestrini R."/>
            <person name="Da Silva C."/>
            <person name="Montanini B."/>
            <person name="Hainaut M."/>
            <person name="Levati E."/>
            <person name="Barry K.W."/>
            <person name="Belfiori B."/>
            <person name="Cichocki N."/>
            <person name="Clum A."/>
            <person name="Dockter R.B."/>
            <person name="Fauchery L."/>
            <person name="Guy J."/>
            <person name="Iotti M."/>
            <person name="Le Tacon F."/>
            <person name="Lindquist E.A."/>
            <person name="Lipzen A."/>
            <person name="Malagnac F."/>
            <person name="Mello A."/>
            <person name="Molinier V."/>
            <person name="Miyauchi S."/>
            <person name="Poulain J."/>
            <person name="Riccioni C."/>
            <person name="Rubini A."/>
            <person name="Sitrit Y."/>
            <person name="Splivallo R."/>
            <person name="Traeger S."/>
            <person name="Wang M."/>
            <person name="Zifcakova L."/>
            <person name="Wipf D."/>
            <person name="Zambonelli A."/>
            <person name="Paolocci F."/>
            <person name="Nowrousian M."/>
            <person name="Ottonello S."/>
            <person name="Baldrian P."/>
            <person name="Spatafora J.W."/>
            <person name="Henrissat B."/>
            <person name="Nagy L.G."/>
            <person name="Aury J.M."/>
            <person name="Wincker P."/>
            <person name="Grigoriev I.V."/>
            <person name="Bonfante P."/>
            <person name="Martin F.M."/>
        </authorList>
    </citation>
    <scope>NUCLEOTIDE SEQUENCE [LARGE SCALE GENOMIC DNA]</scope>
    <source>
        <strain evidence="2 3">120613-1</strain>
    </source>
</reference>
<keyword evidence="3" id="KW-1185">Reference proteome</keyword>
<dbReference type="EMBL" id="ML120356">
    <property type="protein sequence ID" value="RPB04850.1"/>
    <property type="molecule type" value="Genomic_DNA"/>
</dbReference>
<organism evidence="2 3">
    <name type="scientific">Choiromyces venosus 120613-1</name>
    <dbReference type="NCBI Taxonomy" id="1336337"/>
    <lineage>
        <taxon>Eukaryota</taxon>
        <taxon>Fungi</taxon>
        <taxon>Dikarya</taxon>
        <taxon>Ascomycota</taxon>
        <taxon>Pezizomycotina</taxon>
        <taxon>Pezizomycetes</taxon>
        <taxon>Pezizales</taxon>
        <taxon>Tuberaceae</taxon>
        <taxon>Choiromyces</taxon>
    </lineage>
</organism>
<keyword evidence="1" id="KW-0732">Signal</keyword>
<feature type="chain" id="PRO_5018117257" evidence="1">
    <location>
        <begin position="20"/>
        <end position="122"/>
    </location>
</feature>
<evidence type="ECO:0000256" key="1">
    <source>
        <dbReference type="SAM" id="SignalP"/>
    </source>
</evidence>